<name>A0A939PLH5_9ACTN</name>
<comment type="caution">
    <text evidence="1">The sequence shown here is derived from an EMBL/GenBank/DDBJ whole genome shotgun (WGS) entry which is preliminary data.</text>
</comment>
<dbReference type="InterPro" id="IPR027417">
    <property type="entry name" value="P-loop_NTPase"/>
</dbReference>
<reference evidence="1" key="1">
    <citation type="submission" date="2021-03" db="EMBL/GenBank/DDBJ databases">
        <authorList>
            <person name="Kanchanasin P."/>
            <person name="Saeng-In P."/>
            <person name="Phongsopitanun W."/>
            <person name="Yuki M."/>
            <person name="Kudo T."/>
            <person name="Ohkuma M."/>
            <person name="Tanasupawat S."/>
        </authorList>
    </citation>
    <scope>NUCLEOTIDE SEQUENCE</scope>
    <source>
        <strain evidence="1">GKU 128</strain>
    </source>
</reference>
<proteinExistence type="predicted"/>
<accession>A0A939PLH5</accession>
<dbReference type="Pfam" id="PF13469">
    <property type="entry name" value="Sulfotransfer_3"/>
    <property type="match status" value="1"/>
</dbReference>
<sequence>MAFHRPPSIRLDDLADPRHSEPAAALRAEMAALAPAMPLVPEWLMAGAVQQTGLEDFGDDRFREPLGVLCQALREEAEVSDVGTVNLAVQIQQALVARLRLEDLLKRHPEIRDVELRRPIIIAGLPRTGTTHLHNLMSADPALRFLPYWESLEPIPPPGEDPRDPAPRIERTAAALGAVDVLMPHFKRMHDMWPEHAHEEIQLLNSACASLFFETQAIVPAYRDWLRGTDQTPAYEYLRTMLQAIQWLRPAGERWVLKSPGHLEQFAVLRRVFPDAFVVVTHRDPVAVTRSMCTMLAYAARMSCDRPDPVRIGRYWAQRLELMLGSAAAERDLLPDAMDVHFNEFMADDLAMVERIYARAGQPYTPEARKAQAAFLADHPRGKHGGVRYGLADFGLDPAERAQVLAPYIERFNVEPED</sequence>
<keyword evidence="2" id="KW-1185">Reference proteome</keyword>
<dbReference type="Proteomes" id="UP000669179">
    <property type="component" value="Unassembled WGS sequence"/>
</dbReference>
<dbReference type="EMBL" id="JAGEOJ010000031">
    <property type="protein sequence ID" value="MBO2454991.1"/>
    <property type="molecule type" value="Genomic_DNA"/>
</dbReference>
<dbReference type="Gene3D" id="3.40.50.300">
    <property type="entry name" value="P-loop containing nucleotide triphosphate hydrolases"/>
    <property type="match status" value="1"/>
</dbReference>
<protein>
    <submittedName>
        <fullName evidence="1">Sulfotransferase</fullName>
    </submittedName>
</protein>
<dbReference type="PANTHER" id="PTHR36451:SF1">
    <property type="entry name" value="OMEGA-HYDROXY-BETA-DIHYDROMENAQUINONE-9 SULFOTRANSFERASE STF3"/>
    <property type="match status" value="1"/>
</dbReference>
<dbReference type="AlphaFoldDB" id="A0A939PLH5"/>
<gene>
    <name evidence="1" type="ORF">J4573_48445</name>
</gene>
<evidence type="ECO:0000313" key="1">
    <source>
        <dbReference type="EMBL" id="MBO2454991.1"/>
    </source>
</evidence>
<dbReference type="RefSeq" id="WP_208263221.1">
    <property type="nucleotide sequence ID" value="NZ_JAGEOJ010000031.1"/>
</dbReference>
<dbReference type="InterPro" id="IPR052736">
    <property type="entry name" value="Stf3_sulfotransferase"/>
</dbReference>
<dbReference type="PANTHER" id="PTHR36451">
    <property type="entry name" value="PAPS-DEPENDENT SULFOTRANSFERASE STF3"/>
    <property type="match status" value="1"/>
</dbReference>
<evidence type="ECO:0000313" key="2">
    <source>
        <dbReference type="Proteomes" id="UP000669179"/>
    </source>
</evidence>
<organism evidence="1 2">
    <name type="scientific">Actinomadura barringtoniae</name>
    <dbReference type="NCBI Taxonomy" id="1427535"/>
    <lineage>
        <taxon>Bacteria</taxon>
        <taxon>Bacillati</taxon>
        <taxon>Actinomycetota</taxon>
        <taxon>Actinomycetes</taxon>
        <taxon>Streptosporangiales</taxon>
        <taxon>Thermomonosporaceae</taxon>
        <taxon>Actinomadura</taxon>
    </lineage>
</organism>
<dbReference type="SUPFAM" id="SSF52540">
    <property type="entry name" value="P-loop containing nucleoside triphosphate hydrolases"/>
    <property type="match status" value="1"/>
</dbReference>